<comment type="caution">
    <text evidence="1">The sequence shown here is derived from an EMBL/GenBank/DDBJ whole genome shotgun (WGS) entry which is preliminary data.</text>
</comment>
<name>A0ABD1L490_9FABA</name>
<evidence type="ECO:0000313" key="2">
    <source>
        <dbReference type="Proteomes" id="UP001603857"/>
    </source>
</evidence>
<evidence type="ECO:0008006" key="3">
    <source>
        <dbReference type="Google" id="ProtNLM"/>
    </source>
</evidence>
<dbReference type="EMBL" id="JBGMDY010000011">
    <property type="protein sequence ID" value="KAL2318326.1"/>
    <property type="molecule type" value="Genomic_DNA"/>
</dbReference>
<sequence>MRRKDSFPDRTVLACVVSTLRSGRLQFPFAFNSGILPNTGQFPDPSYFSAHLRKVVRTLATLDCLASTWHHLSKRCQNAMCILDLRIVLFHAEAKSFWKHGVPALPNQSTRKCCLPKTHTWLIRISFFFFFFNHLRCVSKLVIEV</sequence>
<keyword evidence="2" id="KW-1185">Reference proteome</keyword>
<proteinExistence type="predicted"/>
<accession>A0ABD1L490</accession>
<reference evidence="1 2" key="1">
    <citation type="submission" date="2024-08" db="EMBL/GenBank/DDBJ databases">
        <title>Insights into the chromosomal genome structure of Flemingia macrophylla.</title>
        <authorList>
            <person name="Ding Y."/>
            <person name="Zhao Y."/>
            <person name="Bi W."/>
            <person name="Wu M."/>
            <person name="Zhao G."/>
            <person name="Gong Y."/>
            <person name="Li W."/>
            <person name="Zhang P."/>
        </authorList>
    </citation>
    <scope>NUCLEOTIDE SEQUENCE [LARGE SCALE GENOMIC DNA]</scope>
    <source>
        <strain evidence="1">DYQJB</strain>
        <tissue evidence="1">Leaf</tissue>
    </source>
</reference>
<evidence type="ECO:0000313" key="1">
    <source>
        <dbReference type="EMBL" id="KAL2318326.1"/>
    </source>
</evidence>
<organism evidence="1 2">
    <name type="scientific">Flemingia macrophylla</name>
    <dbReference type="NCBI Taxonomy" id="520843"/>
    <lineage>
        <taxon>Eukaryota</taxon>
        <taxon>Viridiplantae</taxon>
        <taxon>Streptophyta</taxon>
        <taxon>Embryophyta</taxon>
        <taxon>Tracheophyta</taxon>
        <taxon>Spermatophyta</taxon>
        <taxon>Magnoliopsida</taxon>
        <taxon>eudicotyledons</taxon>
        <taxon>Gunneridae</taxon>
        <taxon>Pentapetalae</taxon>
        <taxon>rosids</taxon>
        <taxon>fabids</taxon>
        <taxon>Fabales</taxon>
        <taxon>Fabaceae</taxon>
        <taxon>Papilionoideae</taxon>
        <taxon>50 kb inversion clade</taxon>
        <taxon>NPAAA clade</taxon>
        <taxon>indigoferoid/millettioid clade</taxon>
        <taxon>Phaseoleae</taxon>
        <taxon>Flemingia</taxon>
    </lineage>
</organism>
<dbReference type="Proteomes" id="UP001603857">
    <property type="component" value="Unassembled WGS sequence"/>
</dbReference>
<gene>
    <name evidence="1" type="ORF">Fmac_032202</name>
</gene>
<dbReference type="AlphaFoldDB" id="A0ABD1L490"/>
<protein>
    <recommendedName>
        <fullName evidence="3">Secreted protein</fullName>
    </recommendedName>
</protein>